<name>A0A0C3B220_SERVB</name>
<feature type="compositionally biased region" description="Low complexity" evidence="1">
    <location>
        <begin position="104"/>
        <end position="115"/>
    </location>
</feature>
<evidence type="ECO:0000313" key="2">
    <source>
        <dbReference type="EMBL" id="KIM30880.1"/>
    </source>
</evidence>
<feature type="compositionally biased region" description="Low complexity" evidence="1">
    <location>
        <begin position="907"/>
        <end position="917"/>
    </location>
</feature>
<feature type="compositionally biased region" description="Polar residues" evidence="1">
    <location>
        <begin position="837"/>
        <end position="848"/>
    </location>
</feature>
<feature type="compositionally biased region" description="Polar residues" evidence="1">
    <location>
        <begin position="33"/>
        <end position="44"/>
    </location>
</feature>
<feature type="compositionally biased region" description="Basic residues" evidence="1">
    <location>
        <begin position="548"/>
        <end position="561"/>
    </location>
</feature>
<feature type="compositionally biased region" description="Polar residues" evidence="1">
    <location>
        <begin position="998"/>
        <end position="1008"/>
    </location>
</feature>
<accession>A0A0C3B220</accession>
<sequence>MMPLTESTEEIEHWCPVCDRLITPTCTLVSGPAPSSTINENTAAPSSTPTSPVTTTSERPTTPTTPVHKRKAALRGGNNTSRPNLYRSRTSMHTIASGHKKRLGANTTATATGGASDHSNRSNPNFVQEFALSTQGHGGGGATAATTAPRTKTSPMGNTSHSDNAKITDGQPGPGLGANERTDRHPDSHSRESGPSAGAIKRKASAPDVNAGPRLKPLTKTRIGAKSRPKSLILTTAQLFETSSKSTKNLDQSGATTPSEPPTAVDPQTPASTSTGPQDTVEELRRRLYCSEECYNIDLKGDNAHPPPSLHDTSTITTPASPTSPKKPFEVKNMSCEMPWLWTNAALPRRMAPTRNPSWVDSGEESEYGAGASRRRSFASEQEPTWLTISQKRSTAPHRKPVPERRQSLPVESQEANALRKAAAAAPSLAGARRATFMAPIESPEDSNSSSNEFYRTSGVTGASTLRGDEHRLFFRRMPGKLDAAPVTKPALFVVDGQWTETPPPGFDYAGFLAAREKERRRRQVEITEAMLLKKKVEDVGPVDEVSRRHHETSRRKKHVHAERVQYERRHSNVHDYGHYDEPLSAKQRQPWWHVDEREDWKTYWAAREDGLENTTFEQWQLQRHAERVQRAEKEQALKRFESEKLRVQKEIASRSTGDGKKVAKRPLLIRVASQPTVSDVDLVGKLYEQTQKSVQQAQERKAALARNNSSSSETSPLGMSRPKPLPPFKSSVESTGEIKRTASPSSFMRGQTLCIPGFVVAEGQSETAPSEKVVSPTSPTASGFVFPLVTVPGSVETRPMELAGPVQAAPEAEHRGRPSSVTGSRAASSVSGSSSKQAEPQSGSHQRTLVPFVSHTKVAASLSPVRRLNSEQVLKLALQGLPTKVVSGSPEVVTAVSGTGSGSGSSGEESSWSSGEKPTDRPGTVKATSTMKRPRTARGLVQTQARPKSMGPLGCPEPANLRMSKATDASHKPEVSSPQSYASLLRYYSEFRGGSTPPGNKPNTSPITDGIEPESRLGKRRSLWGIFGSAKP</sequence>
<keyword evidence="3" id="KW-1185">Reference proteome</keyword>
<gene>
    <name evidence="2" type="ORF">M408DRAFT_271989</name>
</gene>
<feature type="region of interest" description="Disordered" evidence="1">
    <location>
        <begin position="243"/>
        <end position="282"/>
    </location>
</feature>
<dbReference type="HOGENOM" id="CLU_335583_0_0_1"/>
<evidence type="ECO:0000256" key="1">
    <source>
        <dbReference type="SAM" id="MobiDB-lite"/>
    </source>
</evidence>
<dbReference type="EMBL" id="KN824283">
    <property type="protein sequence ID" value="KIM30880.1"/>
    <property type="molecule type" value="Genomic_DNA"/>
</dbReference>
<reference evidence="3" key="2">
    <citation type="submission" date="2015-01" db="EMBL/GenBank/DDBJ databases">
        <title>Evolutionary Origins and Diversification of the Mycorrhizal Mutualists.</title>
        <authorList>
            <consortium name="DOE Joint Genome Institute"/>
            <consortium name="Mycorrhizal Genomics Consortium"/>
            <person name="Kohler A."/>
            <person name="Kuo A."/>
            <person name="Nagy L.G."/>
            <person name="Floudas D."/>
            <person name="Copeland A."/>
            <person name="Barry K.W."/>
            <person name="Cichocki N."/>
            <person name="Veneault-Fourrey C."/>
            <person name="LaButti K."/>
            <person name="Lindquist E.A."/>
            <person name="Lipzen A."/>
            <person name="Lundell T."/>
            <person name="Morin E."/>
            <person name="Murat C."/>
            <person name="Riley R."/>
            <person name="Ohm R."/>
            <person name="Sun H."/>
            <person name="Tunlid A."/>
            <person name="Henrissat B."/>
            <person name="Grigoriev I.V."/>
            <person name="Hibbett D.S."/>
            <person name="Martin F."/>
        </authorList>
    </citation>
    <scope>NUCLEOTIDE SEQUENCE [LARGE SCALE GENOMIC DNA]</scope>
    <source>
        <strain evidence="3">MAFF 305830</strain>
    </source>
</reference>
<feature type="compositionally biased region" description="Polar residues" evidence="1">
    <location>
        <begin position="121"/>
        <end position="135"/>
    </location>
</feature>
<feature type="region of interest" description="Disordered" evidence="1">
    <location>
        <begin position="804"/>
        <end position="851"/>
    </location>
</feature>
<feature type="compositionally biased region" description="Low complexity" evidence="1">
    <location>
        <begin position="820"/>
        <end position="836"/>
    </location>
</feature>
<feature type="region of interest" description="Disordered" evidence="1">
    <location>
        <begin position="33"/>
        <end position="230"/>
    </location>
</feature>
<feature type="compositionally biased region" description="Basic and acidic residues" evidence="1">
    <location>
        <begin position="180"/>
        <end position="192"/>
    </location>
</feature>
<feature type="compositionally biased region" description="Basic residues" evidence="1">
    <location>
        <begin position="217"/>
        <end position="229"/>
    </location>
</feature>
<feature type="compositionally biased region" description="Polar residues" evidence="1">
    <location>
        <begin position="243"/>
        <end position="258"/>
    </location>
</feature>
<feature type="compositionally biased region" description="Polar residues" evidence="1">
    <location>
        <begin position="269"/>
        <end position="278"/>
    </location>
</feature>
<feature type="region of interest" description="Disordered" evidence="1">
    <location>
        <begin position="441"/>
        <end position="462"/>
    </location>
</feature>
<feature type="region of interest" description="Disordered" evidence="1">
    <location>
        <begin position="894"/>
        <end position="979"/>
    </location>
</feature>
<proteinExistence type="predicted"/>
<feature type="region of interest" description="Disordered" evidence="1">
    <location>
        <begin position="300"/>
        <end position="327"/>
    </location>
</feature>
<feature type="compositionally biased region" description="Polar residues" evidence="1">
    <location>
        <begin position="707"/>
        <end position="718"/>
    </location>
</feature>
<feature type="region of interest" description="Disordered" evidence="1">
    <location>
        <begin position="353"/>
        <end position="412"/>
    </location>
</feature>
<feature type="region of interest" description="Disordered" evidence="1">
    <location>
        <begin position="543"/>
        <end position="563"/>
    </location>
</feature>
<organism evidence="2 3">
    <name type="scientific">Serendipita vermifera MAFF 305830</name>
    <dbReference type="NCBI Taxonomy" id="933852"/>
    <lineage>
        <taxon>Eukaryota</taxon>
        <taxon>Fungi</taxon>
        <taxon>Dikarya</taxon>
        <taxon>Basidiomycota</taxon>
        <taxon>Agaricomycotina</taxon>
        <taxon>Agaricomycetes</taxon>
        <taxon>Sebacinales</taxon>
        <taxon>Serendipitaceae</taxon>
        <taxon>Serendipita</taxon>
    </lineage>
</organism>
<feature type="compositionally biased region" description="Polar residues" evidence="1">
    <location>
        <begin position="77"/>
        <end position="94"/>
    </location>
</feature>
<feature type="compositionally biased region" description="Polar residues" evidence="1">
    <location>
        <begin position="379"/>
        <end position="394"/>
    </location>
</feature>
<feature type="compositionally biased region" description="Low complexity" evidence="1">
    <location>
        <begin position="313"/>
        <end position="324"/>
    </location>
</feature>
<feature type="region of interest" description="Disordered" evidence="1">
    <location>
        <begin position="992"/>
        <end position="1033"/>
    </location>
</feature>
<feature type="region of interest" description="Disordered" evidence="1">
    <location>
        <begin position="698"/>
        <end position="746"/>
    </location>
</feature>
<reference evidence="2 3" key="1">
    <citation type="submission" date="2014-04" db="EMBL/GenBank/DDBJ databases">
        <authorList>
            <consortium name="DOE Joint Genome Institute"/>
            <person name="Kuo A."/>
            <person name="Zuccaro A."/>
            <person name="Kohler A."/>
            <person name="Nagy L.G."/>
            <person name="Floudas D."/>
            <person name="Copeland A."/>
            <person name="Barry K.W."/>
            <person name="Cichocki N."/>
            <person name="Veneault-Fourrey C."/>
            <person name="LaButti K."/>
            <person name="Lindquist E.A."/>
            <person name="Lipzen A."/>
            <person name="Lundell T."/>
            <person name="Morin E."/>
            <person name="Murat C."/>
            <person name="Sun H."/>
            <person name="Tunlid A."/>
            <person name="Henrissat B."/>
            <person name="Grigoriev I.V."/>
            <person name="Hibbett D.S."/>
            <person name="Martin F."/>
            <person name="Nordberg H.P."/>
            <person name="Cantor M.N."/>
            <person name="Hua S.X."/>
        </authorList>
    </citation>
    <scope>NUCLEOTIDE SEQUENCE [LARGE SCALE GENOMIC DNA]</scope>
    <source>
        <strain evidence="2 3">MAFF 305830</strain>
    </source>
</reference>
<dbReference type="AlphaFoldDB" id="A0A0C3B220"/>
<dbReference type="OrthoDB" id="10687636at2759"/>
<protein>
    <submittedName>
        <fullName evidence="2">Uncharacterized protein</fullName>
    </submittedName>
</protein>
<dbReference type="Proteomes" id="UP000054097">
    <property type="component" value="Unassembled WGS sequence"/>
</dbReference>
<evidence type="ECO:0000313" key="3">
    <source>
        <dbReference type="Proteomes" id="UP000054097"/>
    </source>
</evidence>
<feature type="compositionally biased region" description="Low complexity" evidence="1">
    <location>
        <begin position="45"/>
        <end position="66"/>
    </location>
</feature>
<feature type="compositionally biased region" description="Polar residues" evidence="1">
    <location>
        <begin position="149"/>
        <end position="162"/>
    </location>
</feature>